<dbReference type="SUPFAM" id="SSF101148">
    <property type="entry name" value="Plant invertase/pectin methylesterase inhibitor"/>
    <property type="match status" value="1"/>
</dbReference>
<evidence type="ECO:0000256" key="1">
    <source>
        <dbReference type="ARBA" id="ARBA00022729"/>
    </source>
</evidence>
<dbReference type="Pfam" id="PF04043">
    <property type="entry name" value="PMEI"/>
    <property type="match status" value="1"/>
</dbReference>
<dbReference type="NCBIfam" id="TIGR01614">
    <property type="entry name" value="PME_inhib"/>
    <property type="match status" value="1"/>
</dbReference>
<dbReference type="OrthoDB" id="1866975at2759"/>
<organism evidence="6 7">
    <name type="scientific">Gossypium raimondii</name>
    <name type="common">Peruvian cotton</name>
    <name type="synonym">Gossypium klotzschianum subsp. raimondii</name>
    <dbReference type="NCBI Taxonomy" id="29730"/>
    <lineage>
        <taxon>Eukaryota</taxon>
        <taxon>Viridiplantae</taxon>
        <taxon>Streptophyta</taxon>
        <taxon>Embryophyta</taxon>
        <taxon>Tracheophyta</taxon>
        <taxon>Spermatophyta</taxon>
        <taxon>Magnoliopsida</taxon>
        <taxon>eudicotyledons</taxon>
        <taxon>Gunneridae</taxon>
        <taxon>Pentapetalae</taxon>
        <taxon>rosids</taxon>
        <taxon>malvids</taxon>
        <taxon>Malvales</taxon>
        <taxon>Malvaceae</taxon>
        <taxon>Malvoideae</taxon>
        <taxon>Gossypium</taxon>
    </lineage>
</organism>
<keyword evidence="1 4" id="KW-0732">Signal</keyword>
<gene>
    <name evidence="6" type="ORF">B456_007G336600</name>
</gene>
<dbReference type="Proteomes" id="UP000032304">
    <property type="component" value="Chromosome 7"/>
</dbReference>
<evidence type="ECO:0000256" key="4">
    <source>
        <dbReference type="SAM" id="SignalP"/>
    </source>
</evidence>
<dbReference type="Gramene" id="KJB45905">
    <property type="protein sequence ID" value="KJB45905"/>
    <property type="gene ID" value="B456_007G336600"/>
</dbReference>
<dbReference type="InterPro" id="IPR035513">
    <property type="entry name" value="Invertase/methylesterase_inhib"/>
</dbReference>
<dbReference type="SMART" id="SM00856">
    <property type="entry name" value="PMEI"/>
    <property type="match status" value="1"/>
</dbReference>
<dbReference type="FunFam" id="1.20.140.40:FF:000008">
    <property type="entry name" value="Invertase/pectin methylesterase inhibitor family protein"/>
    <property type="match status" value="1"/>
</dbReference>
<dbReference type="OMA" id="CLESHLH"/>
<keyword evidence="7" id="KW-1185">Reference proteome</keyword>
<evidence type="ECO:0000313" key="6">
    <source>
        <dbReference type="EMBL" id="KJB45905.1"/>
    </source>
</evidence>
<evidence type="ECO:0000313" key="7">
    <source>
        <dbReference type="Proteomes" id="UP000032304"/>
    </source>
</evidence>
<dbReference type="InterPro" id="IPR052421">
    <property type="entry name" value="PCW_Enzyme_Inhibitor"/>
</dbReference>
<comment type="similarity">
    <text evidence="3">Belongs to the PMEI family.</text>
</comment>
<evidence type="ECO:0000256" key="3">
    <source>
        <dbReference type="ARBA" id="ARBA00038471"/>
    </source>
</evidence>
<name>A0A0D2TQX3_GOSRA</name>
<keyword evidence="2" id="KW-1015">Disulfide bond</keyword>
<feature type="chain" id="PRO_5002251971" description="Pectinesterase inhibitor domain-containing protein" evidence="4">
    <location>
        <begin position="27"/>
        <end position="182"/>
    </location>
</feature>
<dbReference type="AlphaFoldDB" id="A0A0D2TQX3"/>
<evidence type="ECO:0000256" key="2">
    <source>
        <dbReference type="ARBA" id="ARBA00023157"/>
    </source>
</evidence>
<accession>A0A0D2TQX3</accession>
<dbReference type="eggNOG" id="ENOG502S6MD">
    <property type="taxonomic scope" value="Eukaryota"/>
</dbReference>
<dbReference type="InterPro" id="IPR006501">
    <property type="entry name" value="Pectinesterase_inhib_dom"/>
</dbReference>
<dbReference type="EMBL" id="CM001746">
    <property type="protein sequence ID" value="KJB45905.1"/>
    <property type="molecule type" value="Genomic_DNA"/>
</dbReference>
<dbReference type="PANTHER" id="PTHR36710:SF4">
    <property type="entry name" value="PLANT INVERTASE_PECTIN METHYLESTERASE INHIBITOR SUPERFAMILY PROTEIN"/>
    <property type="match status" value="1"/>
</dbReference>
<dbReference type="Gene3D" id="1.20.140.40">
    <property type="entry name" value="Invertase/pectin methylesterase inhibitor family protein"/>
    <property type="match status" value="1"/>
</dbReference>
<feature type="domain" description="Pectinesterase inhibitor" evidence="5">
    <location>
        <begin position="31"/>
        <end position="177"/>
    </location>
</feature>
<dbReference type="KEGG" id="gra:105761391"/>
<reference evidence="6 7" key="1">
    <citation type="journal article" date="2012" name="Nature">
        <title>Repeated polyploidization of Gossypium genomes and the evolution of spinnable cotton fibres.</title>
        <authorList>
            <person name="Paterson A.H."/>
            <person name="Wendel J.F."/>
            <person name="Gundlach H."/>
            <person name="Guo H."/>
            <person name="Jenkins J."/>
            <person name="Jin D."/>
            <person name="Llewellyn D."/>
            <person name="Showmaker K.C."/>
            <person name="Shu S."/>
            <person name="Udall J."/>
            <person name="Yoo M.J."/>
            <person name="Byers R."/>
            <person name="Chen W."/>
            <person name="Doron-Faigenboim A."/>
            <person name="Duke M.V."/>
            <person name="Gong L."/>
            <person name="Grimwood J."/>
            <person name="Grover C."/>
            <person name="Grupp K."/>
            <person name="Hu G."/>
            <person name="Lee T.H."/>
            <person name="Li J."/>
            <person name="Lin L."/>
            <person name="Liu T."/>
            <person name="Marler B.S."/>
            <person name="Page J.T."/>
            <person name="Roberts A.W."/>
            <person name="Romanel E."/>
            <person name="Sanders W.S."/>
            <person name="Szadkowski E."/>
            <person name="Tan X."/>
            <person name="Tang H."/>
            <person name="Xu C."/>
            <person name="Wang J."/>
            <person name="Wang Z."/>
            <person name="Zhang D."/>
            <person name="Zhang L."/>
            <person name="Ashrafi H."/>
            <person name="Bedon F."/>
            <person name="Bowers J.E."/>
            <person name="Brubaker C.L."/>
            <person name="Chee P.W."/>
            <person name="Das S."/>
            <person name="Gingle A.R."/>
            <person name="Haigler C.H."/>
            <person name="Harker D."/>
            <person name="Hoffmann L.V."/>
            <person name="Hovav R."/>
            <person name="Jones D.C."/>
            <person name="Lemke C."/>
            <person name="Mansoor S."/>
            <person name="ur Rahman M."/>
            <person name="Rainville L.N."/>
            <person name="Rambani A."/>
            <person name="Reddy U.K."/>
            <person name="Rong J.K."/>
            <person name="Saranga Y."/>
            <person name="Scheffler B.E."/>
            <person name="Scheffler J.A."/>
            <person name="Stelly D.M."/>
            <person name="Triplett B.A."/>
            <person name="Van Deynze A."/>
            <person name="Vaslin M.F."/>
            <person name="Waghmare V.N."/>
            <person name="Walford S.A."/>
            <person name="Wright R.J."/>
            <person name="Zaki E.A."/>
            <person name="Zhang T."/>
            <person name="Dennis E.S."/>
            <person name="Mayer K.F."/>
            <person name="Peterson D.G."/>
            <person name="Rokhsar D.S."/>
            <person name="Wang X."/>
            <person name="Schmutz J."/>
        </authorList>
    </citation>
    <scope>NUCLEOTIDE SEQUENCE [LARGE SCALE GENOMIC DNA]</scope>
</reference>
<proteinExistence type="inferred from homology"/>
<protein>
    <recommendedName>
        <fullName evidence="5">Pectinesterase inhibitor domain-containing protein</fullName>
    </recommendedName>
</protein>
<feature type="signal peptide" evidence="4">
    <location>
        <begin position="1"/>
        <end position="26"/>
    </location>
</feature>
<dbReference type="PANTHER" id="PTHR36710">
    <property type="entry name" value="PECTINESTERASE INHIBITOR-LIKE"/>
    <property type="match status" value="1"/>
</dbReference>
<dbReference type="GO" id="GO:0046910">
    <property type="term" value="F:pectinesterase inhibitor activity"/>
    <property type="evidence" value="ECO:0007669"/>
    <property type="project" value="InterPro"/>
</dbReference>
<evidence type="ECO:0000259" key="5">
    <source>
        <dbReference type="SMART" id="SM00856"/>
    </source>
</evidence>
<dbReference type="CDD" id="cd15797">
    <property type="entry name" value="PMEI"/>
    <property type="match status" value="1"/>
</dbReference>
<dbReference type="InterPro" id="IPR034086">
    <property type="entry name" value="PMEI_plant"/>
</dbReference>
<sequence length="182" mass="20298">MGIPLPPYYLTLFLLLFISFNNVGHRNLVFADDALIEAQCHNAEVPETCIKCVKSDPRSQSANKVGIAAIIITCLSNKATTLINNMTTLASGARDKNLKVALRGCEKGFYYTKTNLIAATSRLKGKEYDQTNLLVKQALEEEFVCKMKVKALRFNFPSSVTFDMGVYEELSTAVMRIVDRFV</sequence>